<reference evidence="3 4" key="1">
    <citation type="journal article" date="2018" name="Genomics">
        <title>Molecular footprints of inshore aquatic adaptation in Indo-Pacific humpback dolphin (Sousa chinensis).</title>
        <authorList>
            <person name="Ming Y."/>
            <person name="Jian J."/>
            <person name="Yu F."/>
            <person name="Yu X."/>
            <person name="Wang J."/>
            <person name="Liu W."/>
        </authorList>
    </citation>
    <scope>NUCLEOTIDE SEQUENCE [LARGE SCALE GENOMIC DNA]</scope>
    <source>
        <strain evidence="3">MY-2018</strain>
        <tissue evidence="3">Skin</tissue>
    </source>
</reference>
<dbReference type="GO" id="GO:0006891">
    <property type="term" value="P:intra-Golgi vesicle-mediated transport"/>
    <property type="evidence" value="ECO:0007669"/>
    <property type="project" value="UniProtKB-UniRule"/>
</dbReference>
<name>A0A484GP01_SOUCH</name>
<evidence type="ECO:0000313" key="3">
    <source>
        <dbReference type="EMBL" id="TEA37440.1"/>
    </source>
</evidence>
<evidence type="ECO:0000313" key="4">
    <source>
        <dbReference type="Proteomes" id="UP000295264"/>
    </source>
</evidence>
<feature type="non-terminal residue" evidence="3">
    <location>
        <position position="45"/>
    </location>
</feature>
<proteinExistence type="inferred from homology"/>
<gene>
    <name evidence="3" type="ORF">DBR06_SOUSAS14210023</name>
</gene>
<evidence type="ECO:0000259" key="2">
    <source>
        <dbReference type="Pfam" id="PF06419"/>
    </source>
</evidence>
<keyword evidence="1" id="KW-0472">Membrane</keyword>
<keyword evidence="1" id="KW-0813">Transport</keyword>
<keyword evidence="1" id="KW-0333">Golgi apparatus</keyword>
<feature type="domain" description="Conserved oligomeric complex COG6 N-terminal" evidence="2">
    <location>
        <begin position="1"/>
        <end position="45"/>
    </location>
</feature>
<dbReference type="GO" id="GO:0015031">
    <property type="term" value="P:protein transport"/>
    <property type="evidence" value="ECO:0007669"/>
    <property type="project" value="UniProtKB-KW"/>
</dbReference>
<evidence type="ECO:0000256" key="1">
    <source>
        <dbReference type="RuleBase" id="RU365075"/>
    </source>
</evidence>
<dbReference type="Proteomes" id="UP000295264">
    <property type="component" value="Unassembled WGS sequence"/>
</dbReference>
<feature type="non-terminal residue" evidence="3">
    <location>
        <position position="1"/>
    </location>
</feature>
<accession>A0A484GP01</accession>
<comment type="subcellular location">
    <subcellularLocation>
        <location evidence="1">Golgi apparatus membrane</location>
        <topology evidence="1">Peripheral membrane protein</topology>
    </subcellularLocation>
</comment>
<dbReference type="GO" id="GO:0000139">
    <property type="term" value="C:Golgi membrane"/>
    <property type="evidence" value="ECO:0007669"/>
    <property type="project" value="UniProtKB-SubCell"/>
</dbReference>
<sequence>NIREDVQAVSSCCQDMACCLQAAKEQTQELIIKTTTLQAESQDTE</sequence>
<dbReference type="GO" id="GO:0017119">
    <property type="term" value="C:Golgi transport complex"/>
    <property type="evidence" value="ECO:0007669"/>
    <property type="project" value="UniProtKB-UniRule"/>
</dbReference>
<comment type="function">
    <text evidence="1">Required for normal Golgi function.</text>
</comment>
<comment type="similarity">
    <text evidence="1">Belongs to the COG6 family.</text>
</comment>
<dbReference type="AlphaFoldDB" id="A0A484GP01"/>
<dbReference type="Pfam" id="PF06419">
    <property type="entry name" value="COG6_N"/>
    <property type="match status" value="1"/>
</dbReference>
<keyword evidence="1" id="KW-0653">Protein transport</keyword>
<dbReference type="InterPro" id="IPR048368">
    <property type="entry name" value="COG6_N"/>
</dbReference>
<organism evidence="3 4">
    <name type="scientific">Sousa chinensis</name>
    <name type="common">Indo-pacific humpbacked dolphin</name>
    <name type="synonym">Steno chinensis</name>
    <dbReference type="NCBI Taxonomy" id="103600"/>
    <lineage>
        <taxon>Eukaryota</taxon>
        <taxon>Metazoa</taxon>
        <taxon>Chordata</taxon>
        <taxon>Craniata</taxon>
        <taxon>Vertebrata</taxon>
        <taxon>Euteleostomi</taxon>
        <taxon>Mammalia</taxon>
        <taxon>Eutheria</taxon>
        <taxon>Laurasiatheria</taxon>
        <taxon>Artiodactyla</taxon>
        <taxon>Whippomorpha</taxon>
        <taxon>Cetacea</taxon>
        <taxon>Odontoceti</taxon>
        <taxon>Delphinidae</taxon>
        <taxon>Sousa</taxon>
    </lineage>
</organism>
<dbReference type="EMBL" id="QWLN02005603">
    <property type="protein sequence ID" value="TEA37440.1"/>
    <property type="molecule type" value="Genomic_DNA"/>
</dbReference>
<comment type="caution">
    <text evidence="3">The sequence shown here is derived from an EMBL/GenBank/DDBJ whole genome shotgun (WGS) entry which is preliminary data.</text>
</comment>
<keyword evidence="4" id="KW-1185">Reference proteome</keyword>
<comment type="subunit">
    <text evidence="1">Component of the conserved oligomeric Golgi complex.</text>
</comment>
<protein>
    <recommendedName>
        <fullName evidence="1">Conserved oligomeric Golgi complex subunit 6</fullName>
        <shortName evidence="1">COG complex subunit 6</shortName>
    </recommendedName>
    <alternativeName>
        <fullName evidence="1">Component of oligomeric Golgi complex 6</fullName>
    </alternativeName>
</protein>